<dbReference type="GO" id="GO:0033754">
    <property type="term" value="F:indoleamine 2,3-dioxygenase activity"/>
    <property type="evidence" value="ECO:0007669"/>
    <property type="project" value="TreeGrafter"/>
</dbReference>
<reference evidence="5" key="1">
    <citation type="journal article" date="2017" name="Protist">
        <title>Novel specificity of IDO enzyme involved in the biosynthesis of mating pheromone in the ciliate Blepharisma stoltei.</title>
        <authorList>
            <person name="Sugiura M."/>
            <person name="Yuasa H.J."/>
            <person name="Harumoto T."/>
        </authorList>
    </citation>
    <scope>NUCLEOTIDE SEQUENCE</scope>
    <source>
        <strain evidence="5">ATCC 30299</strain>
    </source>
</reference>
<dbReference type="Proteomes" id="UP001162131">
    <property type="component" value="Unassembled WGS sequence"/>
</dbReference>
<keyword evidence="2 4" id="KW-0479">Metal-binding</keyword>
<organism evidence="5">
    <name type="scientific">Blepharisma stoltei</name>
    <dbReference type="NCBI Taxonomy" id="1481888"/>
    <lineage>
        <taxon>Eukaryota</taxon>
        <taxon>Sar</taxon>
        <taxon>Alveolata</taxon>
        <taxon>Ciliophora</taxon>
        <taxon>Postciliodesmatophora</taxon>
        <taxon>Heterotrichea</taxon>
        <taxon>Heterotrichida</taxon>
        <taxon>Blepharismidae</taxon>
        <taxon>Blepharisma</taxon>
    </lineage>
</organism>
<dbReference type="OrthoDB" id="248779at2759"/>
<comment type="similarity">
    <text evidence="1">Belongs to the indoleamine 2,3-dioxygenase family.</text>
</comment>
<dbReference type="AlphaFoldDB" id="A0A286T8C4"/>
<dbReference type="EMBL" id="LC169097">
    <property type="protein sequence ID" value="BBA46263.1"/>
    <property type="molecule type" value="Genomic_DNA"/>
</dbReference>
<dbReference type="Gene3D" id="1.20.58.480">
    <property type="match status" value="1"/>
</dbReference>
<keyword evidence="3 4" id="KW-0408">Iron</keyword>
<accession>A0A286T8C4</accession>
<evidence type="ECO:0000256" key="2">
    <source>
        <dbReference type="ARBA" id="ARBA00022723"/>
    </source>
</evidence>
<dbReference type="GO" id="GO:0005737">
    <property type="term" value="C:cytoplasm"/>
    <property type="evidence" value="ECO:0007669"/>
    <property type="project" value="TreeGrafter"/>
</dbReference>
<evidence type="ECO:0000313" key="6">
    <source>
        <dbReference type="EMBL" id="CAG9334366.1"/>
    </source>
</evidence>
<gene>
    <name evidence="5" type="primary">IDO-I</name>
    <name evidence="6" type="ORF">BSTOLATCC_MIC60985</name>
</gene>
<reference evidence="6" key="2">
    <citation type="submission" date="2021-09" db="EMBL/GenBank/DDBJ databases">
        <authorList>
            <consortium name="AG Swart"/>
            <person name="Singh M."/>
            <person name="Singh A."/>
            <person name="Seah K."/>
            <person name="Emmerich C."/>
        </authorList>
    </citation>
    <scope>NUCLEOTIDE SEQUENCE</scope>
    <source>
        <strain evidence="6">ATCC30299</strain>
    </source>
</reference>
<dbReference type="GO" id="GO:0004833">
    <property type="term" value="F:L-tryptophan 2,3-dioxygenase activity"/>
    <property type="evidence" value="ECO:0007669"/>
    <property type="project" value="TreeGrafter"/>
</dbReference>
<dbReference type="InterPro" id="IPR000898">
    <property type="entry name" value="Indolamine_dOase"/>
</dbReference>
<dbReference type="GO" id="GO:0034354">
    <property type="term" value="P:'de novo' NAD+ biosynthetic process from L-tryptophan"/>
    <property type="evidence" value="ECO:0007669"/>
    <property type="project" value="TreeGrafter"/>
</dbReference>
<name>A0A286T8C4_9CILI</name>
<evidence type="ECO:0000256" key="4">
    <source>
        <dbReference type="PIRSR" id="PIRSR600898-1"/>
    </source>
</evidence>
<dbReference type="GO" id="GO:0019441">
    <property type="term" value="P:L-tryptophan catabolic process to kynurenine"/>
    <property type="evidence" value="ECO:0007669"/>
    <property type="project" value="InterPro"/>
</dbReference>
<dbReference type="GO" id="GO:0020037">
    <property type="term" value="F:heme binding"/>
    <property type="evidence" value="ECO:0007669"/>
    <property type="project" value="InterPro"/>
</dbReference>
<dbReference type="Pfam" id="PF01231">
    <property type="entry name" value="IDO"/>
    <property type="match status" value="1"/>
</dbReference>
<protein>
    <submittedName>
        <fullName evidence="5">Indoleamine 2,3-dioxyganese-I</fullName>
    </submittedName>
</protein>
<evidence type="ECO:0000313" key="5">
    <source>
        <dbReference type="EMBL" id="BBA46263.1"/>
    </source>
</evidence>
<proteinExistence type="inferred from homology"/>
<evidence type="ECO:0000256" key="1">
    <source>
        <dbReference type="ARBA" id="ARBA00007119"/>
    </source>
</evidence>
<dbReference type="InterPro" id="IPR037217">
    <property type="entry name" value="Trp/Indoleamine_2_3_dOase-like"/>
</dbReference>
<evidence type="ECO:0000313" key="7">
    <source>
        <dbReference type="Proteomes" id="UP001162131"/>
    </source>
</evidence>
<dbReference type="GO" id="GO:0046872">
    <property type="term" value="F:metal ion binding"/>
    <property type="evidence" value="ECO:0007669"/>
    <property type="project" value="UniProtKB-KW"/>
</dbReference>
<dbReference type="EMBL" id="CAJZBQ010000058">
    <property type="protein sequence ID" value="CAG9334366.1"/>
    <property type="molecule type" value="Genomic_DNA"/>
</dbReference>
<keyword evidence="7" id="KW-1185">Reference proteome</keyword>
<dbReference type="PANTHER" id="PTHR28657">
    <property type="entry name" value="INDOLEAMINE 2,3-DIOXYGENASE"/>
    <property type="match status" value="1"/>
</dbReference>
<dbReference type="PANTHER" id="PTHR28657:SF5">
    <property type="entry name" value="INDOLEAMINE 2,3-DIOXYGENASE"/>
    <property type="match status" value="1"/>
</dbReference>
<keyword evidence="4" id="KW-0349">Heme</keyword>
<feature type="binding site" description="proximal binding residue" evidence="4">
    <location>
        <position position="333"/>
    </location>
    <ligand>
        <name>heme b</name>
        <dbReference type="ChEBI" id="CHEBI:60344"/>
    </ligand>
    <ligandPart>
        <name>Fe</name>
        <dbReference type="ChEBI" id="CHEBI:18248"/>
    </ligandPart>
</feature>
<dbReference type="SUPFAM" id="SSF140959">
    <property type="entry name" value="Indolic compounds 2,3-dioxygenase-like"/>
    <property type="match status" value="1"/>
</dbReference>
<sequence length="378" mass="43048">MNFSRLFSTLPSSLLSFQSLPIQSFVQSIPPLSIPTSEALLPHYNLVKSIQDNPSDLASQIRKLPRFDPSLIIDDNDQIELATLLHAYLASAYYWHSSTPSQRIPSNISVPFCRLSNHLDRAPMISIVSTNFQNWKLKDESKEFHPDNIDSLFTFSGTDDETFFYHCGTYIEYLGNAIIETIPTFYNGIQTKNEEDVKNSLKIFVDTLKDMKKALSLVFQRVDPNVFYFGFRRYLGSFDGVIYEGVSETPLKLMGSTAAQSPLVRLIDAIFTLNSNDTFLSGIFPYMKKEHRDFIAFVEKSRPKDIRKTVVDLDAVDEWNSVIEEFANFRKTHCKLAYQYIIKPSQGGSTKGTGGSSIESFLNSLIENTRKLMITTYY</sequence>
<evidence type="ECO:0000256" key="3">
    <source>
        <dbReference type="ARBA" id="ARBA00023004"/>
    </source>
</evidence>